<keyword evidence="5 10" id="KW-1029">Fimbrium biogenesis</keyword>
<evidence type="ECO:0000259" key="14">
    <source>
        <dbReference type="Pfam" id="PF13954"/>
    </source>
</evidence>
<dbReference type="PANTHER" id="PTHR30451">
    <property type="entry name" value="OUTER MEMBRANE USHER PROTEIN"/>
    <property type="match status" value="1"/>
</dbReference>
<reference evidence="15 16" key="1">
    <citation type="submission" date="2017-05" db="EMBL/GenBank/DDBJ databases">
        <title>Complete and WGS of Bordetella genogroups.</title>
        <authorList>
            <person name="Spilker T."/>
            <person name="Lipuma J."/>
        </authorList>
    </citation>
    <scope>NUCLEOTIDE SEQUENCE [LARGE SCALE GENOMIC DNA]</scope>
    <source>
        <strain evidence="15 16">AU9795</strain>
    </source>
</reference>
<gene>
    <name evidence="15" type="ORF">CAL27_17725</name>
</gene>
<comment type="similarity">
    <text evidence="2 10">Belongs to the fimbrial export usher family.</text>
</comment>
<evidence type="ECO:0000256" key="5">
    <source>
        <dbReference type="ARBA" id="ARBA00022558"/>
    </source>
</evidence>
<evidence type="ECO:0000256" key="12">
    <source>
        <dbReference type="SAM" id="SignalP"/>
    </source>
</evidence>
<dbReference type="Gene3D" id="3.10.20.410">
    <property type="match status" value="1"/>
</dbReference>
<name>A0ABX4EVS4_9BORD</name>
<feature type="chain" id="PRO_5047505704" evidence="12">
    <location>
        <begin position="43"/>
        <end position="857"/>
    </location>
</feature>
<comment type="subcellular location">
    <subcellularLocation>
        <location evidence="1 10">Cell outer membrane</location>
        <topology evidence="1 10">Multi-pass membrane protein</topology>
    </subcellularLocation>
</comment>
<organism evidence="15 16">
    <name type="scientific">Bordetella genomosp. 1</name>
    <dbReference type="NCBI Taxonomy" id="1395607"/>
    <lineage>
        <taxon>Bacteria</taxon>
        <taxon>Pseudomonadati</taxon>
        <taxon>Pseudomonadota</taxon>
        <taxon>Betaproteobacteria</taxon>
        <taxon>Burkholderiales</taxon>
        <taxon>Alcaligenaceae</taxon>
        <taxon>Bordetella</taxon>
    </lineage>
</organism>
<dbReference type="EMBL" id="NEVR01000004">
    <property type="protein sequence ID" value="OZI58534.1"/>
    <property type="molecule type" value="Genomic_DNA"/>
</dbReference>
<keyword evidence="8 10" id="KW-0472">Membrane</keyword>
<dbReference type="Pfam" id="PF13953">
    <property type="entry name" value="PapC_C"/>
    <property type="match status" value="1"/>
</dbReference>
<protein>
    <submittedName>
        <fullName evidence="15">Usher protein</fullName>
    </submittedName>
</protein>
<evidence type="ECO:0000256" key="7">
    <source>
        <dbReference type="ARBA" id="ARBA00022729"/>
    </source>
</evidence>
<keyword evidence="9 10" id="KW-0998">Cell outer membrane</keyword>
<dbReference type="Gene3D" id="2.60.40.3110">
    <property type="match status" value="1"/>
</dbReference>
<dbReference type="Pfam" id="PF13954">
    <property type="entry name" value="PapC_N"/>
    <property type="match status" value="1"/>
</dbReference>
<dbReference type="InterPro" id="IPR043142">
    <property type="entry name" value="PapC-like_C_sf"/>
</dbReference>
<evidence type="ECO:0000313" key="16">
    <source>
        <dbReference type="Proteomes" id="UP000216354"/>
    </source>
</evidence>
<proteinExistence type="inferred from homology"/>
<feature type="signal peptide" evidence="12">
    <location>
        <begin position="1"/>
        <end position="42"/>
    </location>
</feature>
<accession>A0ABX4EVS4</accession>
<evidence type="ECO:0000256" key="6">
    <source>
        <dbReference type="ARBA" id="ARBA00022692"/>
    </source>
</evidence>
<evidence type="ECO:0000256" key="9">
    <source>
        <dbReference type="ARBA" id="ARBA00023237"/>
    </source>
</evidence>
<dbReference type="InterPro" id="IPR025885">
    <property type="entry name" value="PapC_N"/>
</dbReference>
<keyword evidence="3 10" id="KW-0813">Transport</keyword>
<evidence type="ECO:0000313" key="15">
    <source>
        <dbReference type="EMBL" id="OZI58534.1"/>
    </source>
</evidence>
<evidence type="ECO:0000256" key="11">
    <source>
        <dbReference type="SAM" id="MobiDB-lite"/>
    </source>
</evidence>
<dbReference type="SUPFAM" id="SSF141729">
    <property type="entry name" value="FimD N-terminal domain-like"/>
    <property type="match status" value="1"/>
</dbReference>
<evidence type="ECO:0000256" key="10">
    <source>
        <dbReference type="RuleBase" id="RU003884"/>
    </source>
</evidence>
<dbReference type="Pfam" id="PF00577">
    <property type="entry name" value="Usher"/>
    <property type="match status" value="1"/>
</dbReference>
<dbReference type="InterPro" id="IPR037224">
    <property type="entry name" value="PapC_N_sf"/>
</dbReference>
<keyword evidence="16" id="KW-1185">Reference proteome</keyword>
<dbReference type="InterPro" id="IPR042186">
    <property type="entry name" value="FimD_plug_dom"/>
</dbReference>
<sequence>MIALPLRRDRVARAHAFLRTARLLRVSLCLAATLSASPPLRAQQQVASVFNAQFLDVGGDQQSADLSLFAFANSVLPGLYTVDVIRNGVALGQERLTFRPLAGVRDAAPCLTSAMFERWGVNTAAFSGLAAGGAGCVDIAEVIPQAAVSYDAARQRLLLDVPQAALKRAARGAISPERWDAGITAGVLNYELRAARQDLRRDEPGADEDEGGAYRRGPRDTAFGSLRGGFNLGAWRLRHFSTLQHGLGGQGRWQAISTYAQRDLASIRGRLLIGDGNTTGEFFDSMHFRGVQVRSDDAMLPDSLQGYAPTIRGVAQTHARVELRQNGFLMYTTYVAPGPFVLDDLYPTASSGDIEVTVIEADGRKTSHTQAYAAVPTLLREDAWRYEFTAGQYRDGYGRGERGSRPMFVMGTLARGLGHEITAVGGLIAANRYQSLLAGLGTNLRHFGAISFDLTQARSRDARGRALSGQSLRFLYAKSFDTTGTRFRVAGYRYSSSGFRTFLESAQGQTDASGLPLRGRRNELRVEVAQQLGDAGSVYLSARQQSYWHTAGVDRLLQTGYSGHWRKLGYTVFYNLNSNLHGRCERQLMLTLSIPLGGVSAQYSLTRGTDGGLTHQATLSGYAYDDYRLSYALTATRSARAGTGGSASLSYLAPIARFDLSRSQTRGGGRTAFSMAGGAVLHAGGITLSQPLGETVALVRVPKAGNVGFESRSGIHTDAAGNAVIPDLSPYRDNRLALRTADLGDDVDVEHAALDLVPTRGAVVLAQFKTSVGIRLMMTLTDRKGAPLPFGSRIENGAGAEVGIVGPDGQAFITGAAAADLLTVKWGRGATQQCQVRYALPRDAAPAPIRETTGHCG</sequence>
<feature type="domain" description="PapC-like C-terminal" evidence="13">
    <location>
        <begin position="777"/>
        <end position="841"/>
    </location>
</feature>
<evidence type="ECO:0000259" key="13">
    <source>
        <dbReference type="Pfam" id="PF13953"/>
    </source>
</evidence>
<dbReference type="Gene3D" id="2.60.40.2610">
    <property type="entry name" value="Outer membrane usher protein FimD, plug domain"/>
    <property type="match status" value="1"/>
</dbReference>
<dbReference type="Proteomes" id="UP000216354">
    <property type="component" value="Unassembled WGS sequence"/>
</dbReference>
<keyword evidence="4" id="KW-1134">Transmembrane beta strand</keyword>
<evidence type="ECO:0000256" key="3">
    <source>
        <dbReference type="ARBA" id="ARBA00022448"/>
    </source>
</evidence>
<dbReference type="PANTHER" id="PTHR30451:SF21">
    <property type="entry name" value="FIMBRIAL USHER DOMAIN-CONTAINING PROTEIN YDET-RELATED"/>
    <property type="match status" value="1"/>
</dbReference>
<evidence type="ECO:0000256" key="1">
    <source>
        <dbReference type="ARBA" id="ARBA00004571"/>
    </source>
</evidence>
<feature type="domain" description="PapC N-terminal" evidence="14">
    <location>
        <begin position="50"/>
        <end position="193"/>
    </location>
</feature>
<keyword evidence="7 12" id="KW-0732">Signal</keyword>
<comment type="caution">
    <text evidence="15">The sequence shown here is derived from an EMBL/GenBank/DDBJ whole genome shotgun (WGS) entry which is preliminary data.</text>
</comment>
<evidence type="ECO:0000256" key="2">
    <source>
        <dbReference type="ARBA" id="ARBA00008064"/>
    </source>
</evidence>
<keyword evidence="6 10" id="KW-0812">Transmembrane</keyword>
<dbReference type="InterPro" id="IPR025949">
    <property type="entry name" value="PapC-like_C"/>
</dbReference>
<evidence type="ECO:0000256" key="8">
    <source>
        <dbReference type="ARBA" id="ARBA00023136"/>
    </source>
</evidence>
<dbReference type="PROSITE" id="PS01151">
    <property type="entry name" value="FIMBRIAL_USHER"/>
    <property type="match status" value="1"/>
</dbReference>
<dbReference type="Gene3D" id="2.60.40.2070">
    <property type="match status" value="1"/>
</dbReference>
<dbReference type="RefSeq" id="WP_094832321.1">
    <property type="nucleotide sequence ID" value="NZ_NEVR01000004.1"/>
</dbReference>
<feature type="region of interest" description="Disordered" evidence="11">
    <location>
        <begin position="199"/>
        <end position="220"/>
    </location>
</feature>
<dbReference type="InterPro" id="IPR018030">
    <property type="entry name" value="Fimbrial_membr_usher_CS"/>
</dbReference>
<evidence type="ECO:0000256" key="4">
    <source>
        <dbReference type="ARBA" id="ARBA00022452"/>
    </source>
</evidence>
<dbReference type="InterPro" id="IPR000015">
    <property type="entry name" value="Fimb_usher"/>
</dbReference>